<reference evidence="12 13" key="1">
    <citation type="journal article" date="2016" name="Genome Biol. Evol.">
        <title>Comparative Genomic Analyses of the Moraxella catarrhalis Serosensitive and Seroresistant Lineages Demonstrate Their Independent Evolution.</title>
        <authorList>
            <person name="Earl J.P."/>
            <person name="de Vries S.P."/>
            <person name="Ahmed A."/>
            <person name="Powell E."/>
            <person name="Schultz M.P."/>
            <person name="Hermans P.W."/>
            <person name="Hill D.J."/>
            <person name="Zhou Z."/>
            <person name="Constantinidou C.I."/>
            <person name="Hu F.Z."/>
            <person name="Bootsma H.J."/>
            <person name="Ehrlich G.D."/>
        </authorList>
    </citation>
    <scope>NUCLEOTIDE SEQUENCE [LARGE SCALE GENOMIC DNA]</scope>
    <source>
        <strain evidence="12 13">Z7542</strain>
    </source>
</reference>
<dbReference type="NCBIfam" id="NF003740">
    <property type="entry name" value="PRK05337.1"/>
    <property type="match status" value="1"/>
</dbReference>
<sequence length="358" mass="38954">MAKGVIMADVTAKTLDDEDRALLSHPEVGGIILFARNVESPAQVRALTDSIRQINPSVLIAVDQEGGRVARFRSGFSPLPAMGKLGELYDLNPADALSLAYDCGYLMACEVLAVGVDFSFAPVLDIDGASLVIGDRAFHADPDVIVALSKQFMKGMKDAGMATTGKHFPGHGSIAPDSHVADAIDDRSFDEIMHHDTQTFIQTLDQLDALMPAHVIFSQVDDKPAGFSKLWIQDIVRNQLRFDGVIFSDDLCMQAAHIVGGIDARVVAAIEAGCDMALVCNHRDGALLAIKAAQSLVDQPQHRFGRMKGEIPAWQDSLEATCRQFPLWQAVKDRVQKAFFEDNQESLAKDPTAYTKTF</sequence>
<keyword evidence="13" id="KW-1185">Reference proteome</keyword>
<evidence type="ECO:0000256" key="4">
    <source>
        <dbReference type="ARBA" id="ARBA00022801"/>
    </source>
</evidence>
<protein>
    <recommendedName>
        <fullName evidence="10">Beta-hexosaminidase</fullName>
        <ecNumber evidence="10">3.2.1.52</ecNumber>
    </recommendedName>
    <alternativeName>
        <fullName evidence="10">Beta-N-acetylhexosaminidase</fullName>
    </alternativeName>
    <alternativeName>
        <fullName evidence="10">N-acetyl-beta-glucosaminidase</fullName>
    </alternativeName>
</protein>
<dbReference type="GO" id="GO:0071555">
    <property type="term" value="P:cell wall organization"/>
    <property type="evidence" value="ECO:0007669"/>
    <property type="project" value="UniProtKB-KW"/>
</dbReference>
<dbReference type="UniPathway" id="UPA00544"/>
<comment type="subcellular location">
    <subcellularLocation>
        <location evidence="10">Cytoplasm</location>
    </subcellularLocation>
</comment>
<dbReference type="InterPro" id="IPR022956">
    <property type="entry name" value="Beta_hexosaminidase_bac"/>
</dbReference>
<evidence type="ECO:0000256" key="5">
    <source>
        <dbReference type="ARBA" id="ARBA00022960"/>
    </source>
</evidence>
<dbReference type="Pfam" id="PF00933">
    <property type="entry name" value="Glyco_hydro_3"/>
    <property type="match status" value="1"/>
</dbReference>
<evidence type="ECO:0000256" key="1">
    <source>
        <dbReference type="ARBA" id="ARBA00001231"/>
    </source>
</evidence>
<evidence type="ECO:0000256" key="2">
    <source>
        <dbReference type="ARBA" id="ARBA00022490"/>
    </source>
</evidence>
<feature type="domain" description="Glycoside hydrolase family 3 N-terminal" evidence="11">
    <location>
        <begin position="14"/>
        <end position="299"/>
    </location>
</feature>
<comment type="caution">
    <text evidence="12">The sequence shown here is derived from an EMBL/GenBank/DDBJ whole genome shotgun (WGS) entry which is preliminary data.</text>
</comment>
<keyword evidence="5 10" id="KW-0133">Cell shape</keyword>
<comment type="catalytic activity">
    <reaction evidence="1 10">
        <text>Hydrolysis of terminal non-reducing N-acetyl-D-hexosamine residues in N-acetyl-beta-D-hexosaminides.</text>
        <dbReference type="EC" id="3.2.1.52"/>
    </reaction>
</comment>
<gene>
    <name evidence="10" type="primary">nagZ</name>
    <name evidence="12" type="ORF">AO384_1190</name>
</gene>
<evidence type="ECO:0000313" key="13">
    <source>
        <dbReference type="Proteomes" id="UP000078228"/>
    </source>
</evidence>
<evidence type="ECO:0000259" key="11">
    <source>
        <dbReference type="Pfam" id="PF00933"/>
    </source>
</evidence>
<feature type="binding site" evidence="10">
    <location>
        <position position="63"/>
    </location>
    <ligand>
        <name>substrate</name>
    </ligand>
</feature>
<organism evidence="12 13">
    <name type="scientific">Moraxella catarrhalis</name>
    <name type="common">Branhamella catarrhalis</name>
    <dbReference type="NCBI Taxonomy" id="480"/>
    <lineage>
        <taxon>Bacteria</taxon>
        <taxon>Pseudomonadati</taxon>
        <taxon>Pseudomonadota</taxon>
        <taxon>Gammaproteobacteria</taxon>
        <taxon>Moraxellales</taxon>
        <taxon>Moraxellaceae</taxon>
        <taxon>Moraxella</taxon>
    </lineage>
</organism>
<dbReference type="Proteomes" id="UP000078228">
    <property type="component" value="Unassembled WGS sequence"/>
</dbReference>
<keyword evidence="8 10" id="KW-0131">Cell cycle</keyword>
<dbReference type="InterPro" id="IPR017853">
    <property type="entry name" value="GH"/>
</dbReference>
<evidence type="ECO:0000256" key="7">
    <source>
        <dbReference type="ARBA" id="ARBA00023295"/>
    </source>
</evidence>
<keyword evidence="3 10" id="KW-0132">Cell division</keyword>
<evidence type="ECO:0000256" key="6">
    <source>
        <dbReference type="ARBA" id="ARBA00022984"/>
    </source>
</evidence>
<evidence type="ECO:0000256" key="3">
    <source>
        <dbReference type="ARBA" id="ARBA00022618"/>
    </source>
</evidence>
<evidence type="ECO:0000256" key="9">
    <source>
        <dbReference type="ARBA" id="ARBA00023316"/>
    </source>
</evidence>
<feature type="binding site" evidence="10">
    <location>
        <position position="71"/>
    </location>
    <ligand>
        <name>substrate</name>
    </ligand>
</feature>
<dbReference type="GO" id="GO:0009252">
    <property type="term" value="P:peptidoglycan biosynthetic process"/>
    <property type="evidence" value="ECO:0007669"/>
    <property type="project" value="UniProtKB-KW"/>
</dbReference>
<keyword evidence="7 10" id="KW-0326">Glycosidase</keyword>
<dbReference type="PATRIC" id="fig|480.237.peg.468"/>
<dbReference type="AlphaFoldDB" id="A0A198UKR5"/>
<dbReference type="GO" id="GO:0008360">
    <property type="term" value="P:regulation of cell shape"/>
    <property type="evidence" value="ECO:0007669"/>
    <property type="project" value="UniProtKB-KW"/>
</dbReference>
<feature type="site" description="Important for catalytic activity" evidence="10">
    <location>
        <position position="177"/>
    </location>
</feature>
<keyword evidence="2 10" id="KW-0963">Cytoplasm</keyword>
<proteinExistence type="inferred from homology"/>
<dbReference type="EC" id="3.2.1.52" evidence="10"/>
<comment type="function">
    <text evidence="10">Plays a role in peptidoglycan recycling by cleaving the terminal beta-1,4-linked N-acetylglucosamine (GlcNAc) from peptide-linked peptidoglycan fragments, giving rise to free GlcNAc, anhydro-N-acetylmuramic acid and anhydro-N-acetylmuramic acid-linked peptides.</text>
</comment>
<feature type="active site" description="Nucleophile" evidence="10">
    <location>
        <position position="249"/>
    </location>
</feature>
<feature type="binding site" evidence="10">
    <location>
        <begin position="166"/>
        <end position="167"/>
    </location>
    <ligand>
        <name>substrate</name>
    </ligand>
</feature>
<dbReference type="PANTHER" id="PTHR30480:SF13">
    <property type="entry name" value="BETA-HEXOSAMINIDASE"/>
    <property type="match status" value="1"/>
</dbReference>
<dbReference type="Gene3D" id="3.20.20.300">
    <property type="entry name" value="Glycoside hydrolase, family 3, N-terminal domain"/>
    <property type="match status" value="1"/>
</dbReference>
<evidence type="ECO:0000313" key="12">
    <source>
        <dbReference type="EMBL" id="OAU95832.1"/>
    </source>
</evidence>
<dbReference type="PANTHER" id="PTHR30480">
    <property type="entry name" value="BETA-HEXOSAMINIDASE-RELATED"/>
    <property type="match status" value="1"/>
</dbReference>
<keyword evidence="6 10" id="KW-0573">Peptidoglycan synthesis</keyword>
<evidence type="ECO:0000256" key="10">
    <source>
        <dbReference type="HAMAP-Rule" id="MF_00364"/>
    </source>
</evidence>
<accession>A0A198UKR5</accession>
<dbReference type="EMBL" id="LXHC01000021">
    <property type="protein sequence ID" value="OAU95832.1"/>
    <property type="molecule type" value="Genomic_DNA"/>
</dbReference>
<name>A0A198UKR5_MORCA</name>
<dbReference type="InterPro" id="IPR001764">
    <property type="entry name" value="Glyco_hydro_3_N"/>
</dbReference>
<dbReference type="InterPro" id="IPR050226">
    <property type="entry name" value="NagZ_Beta-hexosaminidase"/>
</dbReference>
<dbReference type="OrthoDB" id="9786661at2"/>
<dbReference type="InterPro" id="IPR036962">
    <property type="entry name" value="Glyco_hydro_3_N_sf"/>
</dbReference>
<dbReference type="GO" id="GO:0005737">
    <property type="term" value="C:cytoplasm"/>
    <property type="evidence" value="ECO:0007669"/>
    <property type="project" value="UniProtKB-SubCell"/>
</dbReference>
<feature type="active site" description="Proton donor/acceptor" evidence="10">
    <location>
        <position position="179"/>
    </location>
</feature>
<comment type="similarity">
    <text evidence="10">Belongs to the glycosyl hydrolase 3 family. NagZ subfamily.</text>
</comment>
<keyword evidence="9 10" id="KW-0961">Cell wall biogenesis/degradation</keyword>
<dbReference type="SUPFAM" id="SSF51445">
    <property type="entry name" value="(Trans)glycosidases"/>
    <property type="match status" value="1"/>
</dbReference>
<dbReference type="GO" id="GO:0051301">
    <property type="term" value="P:cell division"/>
    <property type="evidence" value="ECO:0007669"/>
    <property type="project" value="UniProtKB-KW"/>
</dbReference>
<evidence type="ECO:0000256" key="8">
    <source>
        <dbReference type="ARBA" id="ARBA00023306"/>
    </source>
</evidence>
<feature type="binding site" evidence="10">
    <location>
        <position position="136"/>
    </location>
    <ligand>
        <name>substrate</name>
    </ligand>
</feature>
<dbReference type="HAMAP" id="MF_00364">
    <property type="entry name" value="NagZ"/>
    <property type="match status" value="1"/>
</dbReference>
<comment type="pathway">
    <text evidence="10">Cell wall biogenesis; peptidoglycan recycling.</text>
</comment>
<dbReference type="RefSeq" id="WP_064609851.1">
    <property type="nucleotide sequence ID" value="NZ_LXHB01000013.1"/>
</dbReference>
<dbReference type="GO" id="GO:0009254">
    <property type="term" value="P:peptidoglycan turnover"/>
    <property type="evidence" value="ECO:0007669"/>
    <property type="project" value="UniProtKB-UniRule"/>
</dbReference>
<dbReference type="GO" id="GO:0005975">
    <property type="term" value="P:carbohydrate metabolic process"/>
    <property type="evidence" value="ECO:0007669"/>
    <property type="project" value="InterPro"/>
</dbReference>
<keyword evidence="4 10" id="KW-0378">Hydrolase</keyword>
<dbReference type="GO" id="GO:0004563">
    <property type="term" value="F:beta-N-acetylhexosaminidase activity"/>
    <property type="evidence" value="ECO:0007669"/>
    <property type="project" value="UniProtKB-UniRule"/>
</dbReference>